<evidence type="ECO:0000313" key="3">
    <source>
        <dbReference type="Proteomes" id="UP001241748"/>
    </source>
</evidence>
<evidence type="ECO:0000256" key="1">
    <source>
        <dbReference type="SAM" id="Phobius"/>
    </source>
</evidence>
<accession>A0ABV4YP15</accession>
<feature type="transmembrane region" description="Helical" evidence="1">
    <location>
        <begin position="12"/>
        <end position="30"/>
    </location>
</feature>
<comment type="caution">
    <text evidence="2">The sequence shown here is derived from an EMBL/GenBank/DDBJ whole genome shotgun (WGS) entry which is preliminary data.</text>
</comment>
<proteinExistence type="predicted"/>
<feature type="transmembrane region" description="Helical" evidence="1">
    <location>
        <begin position="77"/>
        <end position="99"/>
    </location>
</feature>
<evidence type="ECO:0000313" key="2">
    <source>
        <dbReference type="EMBL" id="MFB3166587.1"/>
    </source>
</evidence>
<keyword evidence="1" id="KW-1133">Transmembrane helix</keyword>
<feature type="transmembrane region" description="Helical" evidence="1">
    <location>
        <begin position="46"/>
        <end position="65"/>
    </location>
</feature>
<keyword evidence="1" id="KW-0472">Membrane</keyword>
<gene>
    <name evidence="2" type="ORF">P5G62_005645</name>
</gene>
<dbReference type="EMBL" id="JAROBZ020000001">
    <property type="protein sequence ID" value="MFB3166587.1"/>
    <property type="molecule type" value="Genomic_DNA"/>
</dbReference>
<dbReference type="RefSeq" id="WP_306076953.1">
    <property type="nucleotide sequence ID" value="NZ_JAROBZ020000001.1"/>
</dbReference>
<organism evidence="2 3">
    <name type="scientific">Neobacillus driksii</name>
    <dbReference type="NCBI Taxonomy" id="3035913"/>
    <lineage>
        <taxon>Bacteria</taxon>
        <taxon>Bacillati</taxon>
        <taxon>Bacillota</taxon>
        <taxon>Bacilli</taxon>
        <taxon>Bacillales</taxon>
        <taxon>Bacillaceae</taxon>
        <taxon>Neobacillus</taxon>
    </lineage>
</organism>
<keyword evidence="1" id="KW-0812">Transmembrane</keyword>
<reference evidence="2 3" key="1">
    <citation type="submission" date="2024-05" db="EMBL/GenBank/DDBJ databases">
        <authorList>
            <person name="Venkateswaran K."/>
        </authorList>
    </citation>
    <scope>NUCLEOTIDE SEQUENCE [LARGE SCALE GENOMIC DNA]</scope>
    <source>
        <strain evidence="2 3">179-C4-2-HS</strain>
    </source>
</reference>
<protein>
    <submittedName>
        <fullName evidence="2">Uncharacterized protein</fullName>
    </submittedName>
</protein>
<keyword evidence="3" id="KW-1185">Reference proteome</keyword>
<sequence>MSTILKNAKTLFTLIIVTILIIVGSLSGTYKDPAIFSELMKESAKLNISVAIGLGALVVACLIVQSKSDLKGNKDKYFNYLGIMFYFIVLNLGTFYLAYFPQILIYRLVLIFYFVLTIIGFVSLLFSTTKILGTIFNKSSL</sequence>
<name>A0ABV4YP15_9BACI</name>
<feature type="transmembrane region" description="Helical" evidence="1">
    <location>
        <begin position="105"/>
        <end position="126"/>
    </location>
</feature>
<dbReference type="Proteomes" id="UP001241748">
    <property type="component" value="Unassembled WGS sequence"/>
</dbReference>